<evidence type="ECO:0000313" key="2">
    <source>
        <dbReference type="EMBL" id="KAJ4846592.1"/>
    </source>
</evidence>
<feature type="compositionally biased region" description="Acidic residues" evidence="1">
    <location>
        <begin position="687"/>
        <end position="697"/>
    </location>
</feature>
<feature type="compositionally biased region" description="Polar residues" evidence="1">
    <location>
        <begin position="698"/>
        <end position="707"/>
    </location>
</feature>
<dbReference type="PANTHER" id="PTHR34282:SF2">
    <property type="entry name" value="DUF3741 DOMAIN-CONTAINING PROTEIN"/>
    <property type="match status" value="1"/>
</dbReference>
<protein>
    <recommendedName>
        <fullName evidence="4">DUF3741 domain-containing protein</fullName>
    </recommendedName>
</protein>
<feature type="region of interest" description="Disordered" evidence="1">
    <location>
        <begin position="397"/>
        <end position="416"/>
    </location>
</feature>
<keyword evidence="3" id="KW-1185">Reference proteome</keyword>
<comment type="caution">
    <text evidence="2">The sequence shown here is derived from an EMBL/GenBank/DDBJ whole genome shotgun (WGS) entry which is preliminary data.</text>
</comment>
<dbReference type="AlphaFoldDB" id="A0A9Q0GD44"/>
<accession>A0A9Q0GD44</accession>
<proteinExistence type="predicted"/>
<dbReference type="OrthoDB" id="1079501at2759"/>
<evidence type="ECO:0008006" key="4">
    <source>
        <dbReference type="Google" id="ProtNLM"/>
    </source>
</evidence>
<evidence type="ECO:0000256" key="1">
    <source>
        <dbReference type="SAM" id="MobiDB-lite"/>
    </source>
</evidence>
<feature type="region of interest" description="Disordered" evidence="1">
    <location>
        <begin position="538"/>
        <end position="622"/>
    </location>
</feature>
<gene>
    <name evidence="2" type="ORF">Tsubulata_050291</name>
</gene>
<feature type="compositionally biased region" description="Basic and acidic residues" evidence="1">
    <location>
        <begin position="559"/>
        <end position="568"/>
    </location>
</feature>
<feature type="compositionally biased region" description="Basic and acidic residues" evidence="1">
    <location>
        <begin position="400"/>
        <end position="413"/>
    </location>
</feature>
<feature type="region of interest" description="Disordered" evidence="1">
    <location>
        <begin position="687"/>
        <end position="707"/>
    </location>
</feature>
<name>A0A9Q0GD44_9ROSI</name>
<organism evidence="2 3">
    <name type="scientific">Turnera subulata</name>
    <dbReference type="NCBI Taxonomy" id="218843"/>
    <lineage>
        <taxon>Eukaryota</taxon>
        <taxon>Viridiplantae</taxon>
        <taxon>Streptophyta</taxon>
        <taxon>Embryophyta</taxon>
        <taxon>Tracheophyta</taxon>
        <taxon>Spermatophyta</taxon>
        <taxon>Magnoliopsida</taxon>
        <taxon>eudicotyledons</taxon>
        <taxon>Gunneridae</taxon>
        <taxon>Pentapetalae</taxon>
        <taxon>rosids</taxon>
        <taxon>fabids</taxon>
        <taxon>Malpighiales</taxon>
        <taxon>Passifloraceae</taxon>
        <taxon>Turnera</taxon>
    </lineage>
</organism>
<evidence type="ECO:0000313" key="3">
    <source>
        <dbReference type="Proteomes" id="UP001141552"/>
    </source>
</evidence>
<dbReference type="Proteomes" id="UP001141552">
    <property type="component" value="Unassembled WGS sequence"/>
</dbReference>
<feature type="region of interest" description="Disordered" evidence="1">
    <location>
        <begin position="212"/>
        <end position="237"/>
    </location>
</feature>
<feature type="compositionally biased region" description="Low complexity" evidence="1">
    <location>
        <begin position="219"/>
        <end position="236"/>
    </location>
</feature>
<reference evidence="2" key="2">
    <citation type="journal article" date="2023" name="Plants (Basel)">
        <title>Annotation of the Turnera subulata (Passifloraceae) Draft Genome Reveals the S-Locus Evolved after the Divergence of Turneroideae from Passifloroideae in a Stepwise Manner.</title>
        <authorList>
            <person name="Henning P.M."/>
            <person name="Roalson E.H."/>
            <person name="Mir W."/>
            <person name="McCubbin A.G."/>
            <person name="Shore J.S."/>
        </authorList>
    </citation>
    <scope>NUCLEOTIDE SEQUENCE</scope>
    <source>
        <strain evidence="2">F60SS</strain>
    </source>
</reference>
<sequence>MYRPFMTCDDPKGVIECGTIRKSKGGSQKMEHKIITSKAQKKSNASLPHKAHKEETVSKRGLIEEYQGPTSFQLLEVSRGAHKLNQMIDSWSKGQNYGGQSKGIAKDLLKGALDLQESLAMLGKLQEASHYMARLKKKQKEKLEWGRVDGIEPQSFKSYRFGDQNFHMGSEKPRRSVDGTSKDCIEELKRVIADSLARQNLLPKTASQRKSLGWRNMDSASDLPSTSSSQSSMVHSDYTHSIDSPVLEAAPQKMVKGPNLIAKLMGLEDIPLQPLQKNVEKELDRQRNLSQRRPISDIEVPKVRKPQLLQQKTDPEQRSLKEILESMQFRGLLRSSSVKELKSQSDQARNLHSKERSTGDIQPIVLIKPCVQFRESEEAVVPIVWEEEALKRNMMSRQMKVKEKETPRSKGYRDLNGSQMYGKVQVEETQIKRLRQKGGRDHKELNEPEEKEIKIVVHEEVTMTGNKSCRKLDGEEIPIKRPQEQGAKDGKGIAVREKEKKAKAIVKNKSMVKASVSHQQQKEETTLKKIDKIQKGVDVGRKPVEKQMVKPENVSAKRSSTEERKPENRVTPAKTQLPQERSSKLKNISKHKAETSVYNSKGQKKKEKAPSDPAAEELTTENLECREDDKIVDVLCDNNSIPEGAYNVLADQLSTEDSKSSEISIQGHCSDSQTSCNIALPAIEYEQDTNDSEETENDIPSSKTEVSSFKTGSNLKALLLSSPSFLNHVEELFDLNTGSTQSIPDSGIDESEVADMKKLSLAYAKEYVELKSLSYSQARHSLLPSTLRGNSRIRCSRDQLVEEISNGVEVLRSYCMLPHEKFPTDTLYATLERDMNCKGVVSGVWELGWRSGFSVEEAEQTVNQIERSLVNDLIEELFTMF</sequence>
<reference evidence="2" key="1">
    <citation type="submission" date="2022-02" db="EMBL/GenBank/DDBJ databases">
        <authorList>
            <person name="Henning P.M."/>
            <person name="McCubbin A.G."/>
            <person name="Shore J.S."/>
        </authorList>
    </citation>
    <scope>NUCLEOTIDE SEQUENCE</scope>
    <source>
        <strain evidence="2">F60SS</strain>
        <tissue evidence="2">Leaves</tissue>
    </source>
</reference>
<feature type="compositionally biased region" description="Basic and acidic residues" evidence="1">
    <location>
        <begin position="538"/>
        <end position="549"/>
    </location>
</feature>
<dbReference type="EMBL" id="JAKUCV010001389">
    <property type="protein sequence ID" value="KAJ4846592.1"/>
    <property type="molecule type" value="Genomic_DNA"/>
</dbReference>
<dbReference type="PANTHER" id="PTHR34282">
    <property type="entry name" value="OS01G0228800 PROTEIN-RELATED"/>
    <property type="match status" value="1"/>
</dbReference>